<evidence type="ECO:0000256" key="4">
    <source>
        <dbReference type="ARBA" id="ARBA00031123"/>
    </source>
</evidence>
<dbReference type="AlphaFoldDB" id="A0A9P6A889"/>
<dbReference type="EMBL" id="MU154522">
    <property type="protein sequence ID" value="KAF9501768.1"/>
    <property type="molecule type" value="Genomic_DNA"/>
</dbReference>
<dbReference type="GO" id="GO:0045127">
    <property type="term" value="F:N-acetylglucosamine kinase activity"/>
    <property type="evidence" value="ECO:0007669"/>
    <property type="project" value="UniProtKB-EC"/>
</dbReference>
<keyword evidence="7" id="KW-1185">Reference proteome</keyword>
<accession>A0A9P6A889</accession>
<evidence type="ECO:0000256" key="3">
    <source>
        <dbReference type="ARBA" id="ARBA00014974"/>
    </source>
</evidence>
<dbReference type="OrthoDB" id="311172at2759"/>
<dbReference type="SUPFAM" id="SSF53067">
    <property type="entry name" value="Actin-like ATPase domain"/>
    <property type="match status" value="2"/>
</dbReference>
<dbReference type="CDD" id="cd24007">
    <property type="entry name" value="ASKHA_NBD_eukNAGK-like"/>
    <property type="match status" value="1"/>
</dbReference>
<evidence type="ECO:0000313" key="6">
    <source>
        <dbReference type="EMBL" id="KAF9501768.1"/>
    </source>
</evidence>
<dbReference type="InterPro" id="IPR002731">
    <property type="entry name" value="ATPase_BadF"/>
</dbReference>
<dbReference type="InterPro" id="IPR052519">
    <property type="entry name" value="Euk-type_GlcNAc_Kinase"/>
</dbReference>
<comment type="similarity">
    <text evidence="1">Belongs to the eukaryotic-type N-acetylglucosamine kinase family.</text>
</comment>
<proteinExistence type="inferred from homology"/>
<dbReference type="Pfam" id="PF01869">
    <property type="entry name" value="BcrAD_BadFG"/>
    <property type="match status" value="1"/>
</dbReference>
<dbReference type="PANTHER" id="PTHR43190">
    <property type="entry name" value="N-ACETYL-D-GLUCOSAMINE KINASE"/>
    <property type="match status" value="1"/>
</dbReference>
<evidence type="ECO:0000313" key="7">
    <source>
        <dbReference type="Proteomes" id="UP000807025"/>
    </source>
</evidence>
<evidence type="ECO:0000256" key="1">
    <source>
        <dbReference type="ARBA" id="ARBA00006198"/>
    </source>
</evidence>
<dbReference type="InterPro" id="IPR043129">
    <property type="entry name" value="ATPase_NBD"/>
</dbReference>
<evidence type="ECO:0000259" key="5">
    <source>
        <dbReference type="Pfam" id="PF01869"/>
    </source>
</evidence>
<dbReference type="Gene3D" id="3.30.420.40">
    <property type="match status" value="2"/>
</dbReference>
<dbReference type="EC" id="2.7.1.59" evidence="2"/>
<sequence length="357" mass="37253">MALYLCVDCGGSKTAAAIANESGEIIGRAFGGPSNFAYLGIEAFSSSVAAAVRNALKSCTSPPSQEPVSLPPTSVTFAAAWFGISGVDSPAAVAAITPVISKLLGIPAGPRLVVANDTHLLAAPVRLHPRVSCAVAVIGGTGSICVSFRETNGVLEELGRIGGWGWILGDEGGGFHVGREAIRQLLLEHDKASVTGKPPPDSSLRTRIMSHFSVTDFMEILTLIHLPERTHSAPSDTDRSPHVSIPREKRLSSLSPMVFDAAFKEKDPLAISVLQTCSDILANEVAVLLYDEKNPQPRAVKASESIISFGGSLVGVASYRDMILDSLARKGHVFHAVEFVGDAAAVGAIGLAAAEPV</sequence>
<dbReference type="PANTHER" id="PTHR43190:SF3">
    <property type="entry name" value="N-ACETYL-D-GLUCOSAMINE KINASE"/>
    <property type="match status" value="1"/>
</dbReference>
<gene>
    <name evidence="6" type="ORF">BDN71DRAFT_1406888</name>
</gene>
<feature type="domain" description="ATPase BadF/BadG/BcrA/BcrD type" evidence="5">
    <location>
        <begin position="7"/>
        <end position="330"/>
    </location>
</feature>
<comment type="caution">
    <text evidence="6">The sequence shown here is derived from an EMBL/GenBank/DDBJ whole genome shotgun (WGS) entry which is preliminary data.</text>
</comment>
<reference evidence="6" key="1">
    <citation type="submission" date="2020-11" db="EMBL/GenBank/DDBJ databases">
        <authorList>
            <consortium name="DOE Joint Genome Institute"/>
            <person name="Ahrendt S."/>
            <person name="Riley R."/>
            <person name="Andreopoulos W."/>
            <person name="Labutti K."/>
            <person name="Pangilinan J."/>
            <person name="Ruiz-Duenas F.J."/>
            <person name="Barrasa J.M."/>
            <person name="Sanchez-Garcia M."/>
            <person name="Camarero S."/>
            <person name="Miyauchi S."/>
            <person name="Serrano A."/>
            <person name="Linde D."/>
            <person name="Babiker R."/>
            <person name="Drula E."/>
            <person name="Ayuso-Fernandez I."/>
            <person name="Pacheco R."/>
            <person name="Padilla G."/>
            <person name="Ferreira P."/>
            <person name="Barriuso J."/>
            <person name="Kellner H."/>
            <person name="Castanera R."/>
            <person name="Alfaro M."/>
            <person name="Ramirez L."/>
            <person name="Pisabarro A.G."/>
            <person name="Kuo A."/>
            <person name="Tritt A."/>
            <person name="Lipzen A."/>
            <person name="He G."/>
            <person name="Yan M."/>
            <person name="Ng V."/>
            <person name="Cullen D."/>
            <person name="Martin F."/>
            <person name="Rosso M.-N."/>
            <person name="Henrissat B."/>
            <person name="Hibbett D."/>
            <person name="Martinez A.T."/>
            <person name="Grigoriev I.V."/>
        </authorList>
    </citation>
    <scope>NUCLEOTIDE SEQUENCE</scope>
    <source>
        <strain evidence="6">ATCC 90797</strain>
    </source>
</reference>
<protein>
    <recommendedName>
        <fullName evidence="3">N-acetyl-D-glucosamine kinase</fullName>
        <ecNumber evidence="2">2.7.1.59</ecNumber>
    </recommendedName>
    <alternativeName>
        <fullName evidence="4">GlcNAc kinase</fullName>
    </alternativeName>
</protein>
<dbReference type="Proteomes" id="UP000807025">
    <property type="component" value="Unassembled WGS sequence"/>
</dbReference>
<name>A0A9P6A889_PLEER</name>
<organism evidence="6 7">
    <name type="scientific">Pleurotus eryngii</name>
    <name type="common">Boletus of the steppes</name>
    <dbReference type="NCBI Taxonomy" id="5323"/>
    <lineage>
        <taxon>Eukaryota</taxon>
        <taxon>Fungi</taxon>
        <taxon>Dikarya</taxon>
        <taxon>Basidiomycota</taxon>
        <taxon>Agaricomycotina</taxon>
        <taxon>Agaricomycetes</taxon>
        <taxon>Agaricomycetidae</taxon>
        <taxon>Agaricales</taxon>
        <taxon>Pleurotineae</taxon>
        <taxon>Pleurotaceae</taxon>
        <taxon>Pleurotus</taxon>
    </lineage>
</organism>
<evidence type="ECO:0000256" key="2">
    <source>
        <dbReference type="ARBA" id="ARBA00012122"/>
    </source>
</evidence>